<dbReference type="EMBL" id="PDNA01000225">
    <property type="protein sequence ID" value="PGH02269.1"/>
    <property type="molecule type" value="Genomic_DNA"/>
</dbReference>
<feature type="region of interest" description="Disordered" evidence="1">
    <location>
        <begin position="1"/>
        <end position="25"/>
    </location>
</feature>
<proteinExistence type="predicted"/>
<accession>A0A2B7X060</accession>
<dbReference type="Proteomes" id="UP000224634">
    <property type="component" value="Unassembled WGS sequence"/>
</dbReference>
<protein>
    <recommendedName>
        <fullName evidence="2">DUF7924 domain-containing protein</fullName>
    </recommendedName>
</protein>
<evidence type="ECO:0000313" key="4">
    <source>
        <dbReference type="Proteomes" id="UP000224634"/>
    </source>
</evidence>
<sequence length="122" mass="14007">MHKNLGYQRSKELHDTLDPSHYGNRNLTECANEGWDSSVSLDKAQPSPQPLLQALQHQPSRQFRLSQPQPDYAVGFARQAFTEGHLKKLAQFIGKVGETSFFINTAFMYFYNSRSEVWKGRT</sequence>
<organism evidence="3 4">
    <name type="scientific">Polytolypa hystricis (strain UAMH7299)</name>
    <dbReference type="NCBI Taxonomy" id="1447883"/>
    <lineage>
        <taxon>Eukaryota</taxon>
        <taxon>Fungi</taxon>
        <taxon>Dikarya</taxon>
        <taxon>Ascomycota</taxon>
        <taxon>Pezizomycotina</taxon>
        <taxon>Eurotiomycetes</taxon>
        <taxon>Eurotiomycetidae</taxon>
        <taxon>Onygenales</taxon>
        <taxon>Onygenales incertae sedis</taxon>
        <taxon>Polytolypa</taxon>
    </lineage>
</organism>
<dbReference type="AlphaFoldDB" id="A0A2B7X060"/>
<keyword evidence="4" id="KW-1185">Reference proteome</keyword>
<reference evidence="3 4" key="1">
    <citation type="submission" date="2017-10" db="EMBL/GenBank/DDBJ databases">
        <title>Comparative genomics in systemic dimorphic fungi from Ajellomycetaceae.</title>
        <authorList>
            <person name="Munoz J.F."/>
            <person name="Mcewen J.G."/>
            <person name="Clay O.K."/>
            <person name="Cuomo C.A."/>
        </authorList>
    </citation>
    <scope>NUCLEOTIDE SEQUENCE [LARGE SCALE GENOMIC DNA]</scope>
    <source>
        <strain evidence="3 4">UAMH7299</strain>
    </source>
</reference>
<dbReference type="STRING" id="1447883.A0A2B7X060"/>
<evidence type="ECO:0000313" key="3">
    <source>
        <dbReference type="EMBL" id="PGH02269.1"/>
    </source>
</evidence>
<dbReference type="Pfam" id="PF25545">
    <property type="entry name" value="DUF7924"/>
    <property type="match status" value="1"/>
</dbReference>
<comment type="caution">
    <text evidence="3">The sequence shown here is derived from an EMBL/GenBank/DDBJ whole genome shotgun (WGS) entry which is preliminary data.</text>
</comment>
<name>A0A2B7X060_POLH7</name>
<gene>
    <name evidence="3" type="ORF">AJ80_08894</name>
</gene>
<feature type="domain" description="DUF7924" evidence="2">
    <location>
        <begin position="22"/>
        <end position="110"/>
    </location>
</feature>
<dbReference type="InterPro" id="IPR057684">
    <property type="entry name" value="DUF7924"/>
</dbReference>
<feature type="compositionally biased region" description="Basic and acidic residues" evidence="1">
    <location>
        <begin position="9"/>
        <end position="18"/>
    </location>
</feature>
<evidence type="ECO:0000259" key="2">
    <source>
        <dbReference type="Pfam" id="PF25545"/>
    </source>
</evidence>
<evidence type="ECO:0000256" key="1">
    <source>
        <dbReference type="SAM" id="MobiDB-lite"/>
    </source>
</evidence>